<dbReference type="OrthoDB" id="29558at2759"/>
<evidence type="ECO:0000256" key="9">
    <source>
        <dbReference type="SAM" id="MobiDB-lite"/>
    </source>
</evidence>
<comment type="function">
    <text evidence="8">Component of the signal peptidase complex (SPC) which catalyzes the cleavage of N-terminal signal sequences from nascent proteins as they are translocated into the lumen of the endoplasmic reticulum. Enhances the enzymatic activity of SPC and facilitates the interactions between different components of the translocation site.</text>
</comment>
<dbReference type="Pfam" id="PF06703">
    <property type="entry name" value="SPC25"/>
    <property type="match status" value="1"/>
</dbReference>
<feature type="transmembrane region" description="Helical" evidence="10">
    <location>
        <begin position="76"/>
        <end position="96"/>
    </location>
</feature>
<feature type="region of interest" description="Disordered" evidence="9">
    <location>
        <begin position="202"/>
        <end position="234"/>
    </location>
</feature>
<evidence type="ECO:0000256" key="10">
    <source>
        <dbReference type="SAM" id="Phobius"/>
    </source>
</evidence>
<keyword evidence="7 10" id="KW-0472">Membrane</keyword>
<sequence>MSTSPQKVALYSVNDLKNATDDAIAPYLTTLPKPYAFRQEHTTTNVKLALGYTAVLIAGVLFYADWKLGWDATKAYTAPACVAYFVLNSALTYWIWAVEAGTVFVGVRDGGQKITIRSFGKKHSPVYKLKVTYAAPSTGKKWEDKEFTGTFTQWFNIHGYLEHKEFQAWLNMNIDVLRNAQEEMARKDKTDRIPVMMPALHADHGAERETTLSSGAETSPVPVSTKKGRSKKKA</sequence>
<evidence type="ECO:0000256" key="2">
    <source>
        <dbReference type="ARBA" id="ARBA00007324"/>
    </source>
</evidence>
<dbReference type="GO" id="GO:0045047">
    <property type="term" value="P:protein targeting to ER"/>
    <property type="evidence" value="ECO:0007669"/>
    <property type="project" value="TreeGrafter"/>
</dbReference>
<dbReference type="PANTHER" id="PTHR13085:SF0">
    <property type="entry name" value="SIGNAL PEPTIDASE COMPLEX SUBUNIT 2"/>
    <property type="match status" value="1"/>
</dbReference>
<evidence type="ECO:0000256" key="6">
    <source>
        <dbReference type="ARBA" id="ARBA00022989"/>
    </source>
</evidence>
<evidence type="ECO:0000256" key="1">
    <source>
        <dbReference type="ARBA" id="ARBA00004477"/>
    </source>
</evidence>
<dbReference type="AlphaFoldDB" id="A0A0D1Z4W6"/>
<organism evidence="11 12">
    <name type="scientific">Cladophialophora immunda</name>
    <dbReference type="NCBI Taxonomy" id="569365"/>
    <lineage>
        <taxon>Eukaryota</taxon>
        <taxon>Fungi</taxon>
        <taxon>Dikarya</taxon>
        <taxon>Ascomycota</taxon>
        <taxon>Pezizomycotina</taxon>
        <taxon>Eurotiomycetes</taxon>
        <taxon>Chaetothyriomycetidae</taxon>
        <taxon>Chaetothyriales</taxon>
        <taxon>Herpotrichiellaceae</taxon>
        <taxon>Cladophialophora</taxon>
    </lineage>
</organism>
<name>A0A0D1Z4W6_9EURO</name>
<dbReference type="EMBL" id="KN847046">
    <property type="protein sequence ID" value="KIW22651.1"/>
    <property type="molecule type" value="Genomic_DNA"/>
</dbReference>
<gene>
    <name evidence="11" type="ORF">PV07_10928</name>
</gene>
<keyword evidence="4 10" id="KW-0812">Transmembrane</keyword>
<dbReference type="STRING" id="569365.A0A0D1Z4W6"/>
<dbReference type="GO" id="GO:0005787">
    <property type="term" value="C:signal peptidase complex"/>
    <property type="evidence" value="ECO:0007669"/>
    <property type="project" value="InterPro"/>
</dbReference>
<dbReference type="Proteomes" id="UP000054466">
    <property type="component" value="Unassembled WGS sequence"/>
</dbReference>
<evidence type="ECO:0000256" key="5">
    <source>
        <dbReference type="ARBA" id="ARBA00022824"/>
    </source>
</evidence>
<dbReference type="HOGENOM" id="CLU_089740_1_0_1"/>
<accession>A0A0D1Z4W6</accession>
<evidence type="ECO:0000256" key="4">
    <source>
        <dbReference type="ARBA" id="ARBA00022692"/>
    </source>
</evidence>
<evidence type="ECO:0000313" key="12">
    <source>
        <dbReference type="Proteomes" id="UP000054466"/>
    </source>
</evidence>
<dbReference type="PANTHER" id="PTHR13085">
    <property type="entry name" value="MICROSOMAL SIGNAL PEPTIDASE 25 KDA SUBUNIT"/>
    <property type="match status" value="1"/>
</dbReference>
<comment type="similarity">
    <text evidence="2">Belongs to the SPCS2 family.</text>
</comment>
<feature type="transmembrane region" description="Helical" evidence="10">
    <location>
        <begin position="46"/>
        <end position="64"/>
    </location>
</feature>
<dbReference type="GO" id="GO:0006465">
    <property type="term" value="P:signal peptide processing"/>
    <property type="evidence" value="ECO:0007669"/>
    <property type="project" value="InterPro"/>
</dbReference>
<evidence type="ECO:0000313" key="11">
    <source>
        <dbReference type="EMBL" id="KIW22651.1"/>
    </source>
</evidence>
<proteinExistence type="inferred from homology"/>
<protein>
    <recommendedName>
        <fullName evidence="3">Signal peptidase complex subunit 2</fullName>
    </recommendedName>
</protein>
<dbReference type="GeneID" id="27350122"/>
<dbReference type="VEuPathDB" id="FungiDB:PV07_10928"/>
<reference evidence="11 12" key="1">
    <citation type="submission" date="2015-01" db="EMBL/GenBank/DDBJ databases">
        <title>The Genome Sequence of Cladophialophora immunda CBS83496.</title>
        <authorList>
            <consortium name="The Broad Institute Genomics Platform"/>
            <person name="Cuomo C."/>
            <person name="de Hoog S."/>
            <person name="Gorbushina A."/>
            <person name="Stielow B."/>
            <person name="Teixiera M."/>
            <person name="Abouelleil A."/>
            <person name="Chapman S.B."/>
            <person name="Priest M."/>
            <person name="Young S.K."/>
            <person name="Wortman J."/>
            <person name="Nusbaum C."/>
            <person name="Birren B."/>
        </authorList>
    </citation>
    <scope>NUCLEOTIDE SEQUENCE [LARGE SCALE GENOMIC DNA]</scope>
    <source>
        <strain evidence="11 12">CBS 83496</strain>
    </source>
</reference>
<comment type="subcellular location">
    <subcellularLocation>
        <location evidence="1">Endoplasmic reticulum membrane</location>
        <topology evidence="1">Multi-pass membrane protein</topology>
    </subcellularLocation>
</comment>
<keyword evidence="12" id="KW-1185">Reference proteome</keyword>
<keyword evidence="6 10" id="KW-1133">Transmembrane helix</keyword>
<dbReference type="InterPro" id="IPR009582">
    <property type="entry name" value="Spc2/SPCS2"/>
</dbReference>
<keyword evidence="5" id="KW-0256">Endoplasmic reticulum</keyword>
<evidence type="ECO:0000256" key="3">
    <source>
        <dbReference type="ARBA" id="ARBA00017057"/>
    </source>
</evidence>
<dbReference type="RefSeq" id="XP_016242867.1">
    <property type="nucleotide sequence ID" value="XM_016398305.1"/>
</dbReference>
<evidence type="ECO:0000256" key="7">
    <source>
        <dbReference type="ARBA" id="ARBA00023136"/>
    </source>
</evidence>
<evidence type="ECO:0000256" key="8">
    <source>
        <dbReference type="ARBA" id="ARBA00045608"/>
    </source>
</evidence>